<feature type="transmembrane region" description="Helical" evidence="2">
    <location>
        <begin position="208"/>
        <end position="230"/>
    </location>
</feature>
<name>A0ABN2L734_9MICO</name>
<comment type="caution">
    <text evidence="3">The sequence shown here is derived from an EMBL/GenBank/DDBJ whole genome shotgun (WGS) entry which is preliminary data.</text>
</comment>
<evidence type="ECO:0000313" key="4">
    <source>
        <dbReference type="Proteomes" id="UP001500851"/>
    </source>
</evidence>
<sequence>MTTTAPAGSAPQAPARRTDAHRNAVRPRLRFGGVLRSEGIKLSSLRSIRWTLIATVVAGLGLSLLISWGLKSTAGMEGAPTIPPETYALSSATIAAPFIALVFGVLGVFAISSEYSSGMILSTLTAVPKRTPVFLAKAIVLGIIAVVTAAILVIGGLLIALLFNSEVGSVIFSKAVVSGGAGAIAYLTLIALLAFGVAALFRSTAGGIAVIAGLTFVLPLGLQIASMTGWEWVSTVSHYIPFSLGNTMSAGIAEATVPGATGPDYWGAMLVMLAWALVAVIPAGILFRTRDAK</sequence>
<reference evidence="3 4" key="1">
    <citation type="journal article" date="2019" name="Int. J. Syst. Evol. Microbiol.">
        <title>The Global Catalogue of Microorganisms (GCM) 10K type strain sequencing project: providing services to taxonomists for standard genome sequencing and annotation.</title>
        <authorList>
            <consortium name="The Broad Institute Genomics Platform"/>
            <consortium name="The Broad Institute Genome Sequencing Center for Infectious Disease"/>
            <person name="Wu L."/>
            <person name="Ma J."/>
        </authorList>
    </citation>
    <scope>NUCLEOTIDE SEQUENCE [LARGE SCALE GENOMIC DNA]</scope>
    <source>
        <strain evidence="3 4">JCM 14736</strain>
    </source>
</reference>
<evidence type="ECO:0000256" key="2">
    <source>
        <dbReference type="SAM" id="Phobius"/>
    </source>
</evidence>
<keyword evidence="4" id="KW-1185">Reference proteome</keyword>
<feature type="transmembrane region" description="Helical" evidence="2">
    <location>
        <begin position="183"/>
        <end position="201"/>
    </location>
</feature>
<dbReference type="Pfam" id="PF12679">
    <property type="entry name" value="ABC2_membrane_2"/>
    <property type="match status" value="1"/>
</dbReference>
<gene>
    <name evidence="3" type="ORF">GCM10009768_01550</name>
</gene>
<evidence type="ECO:0000256" key="1">
    <source>
        <dbReference type="SAM" id="MobiDB-lite"/>
    </source>
</evidence>
<organism evidence="3 4">
    <name type="scientific">Leucobacter iarius</name>
    <dbReference type="NCBI Taxonomy" id="333963"/>
    <lineage>
        <taxon>Bacteria</taxon>
        <taxon>Bacillati</taxon>
        <taxon>Actinomycetota</taxon>
        <taxon>Actinomycetes</taxon>
        <taxon>Micrococcales</taxon>
        <taxon>Microbacteriaceae</taxon>
        <taxon>Leucobacter</taxon>
    </lineage>
</organism>
<keyword evidence="2" id="KW-0472">Membrane</keyword>
<dbReference type="EMBL" id="BAAAOB010000001">
    <property type="protein sequence ID" value="GAA1776748.1"/>
    <property type="molecule type" value="Genomic_DNA"/>
</dbReference>
<keyword evidence="2" id="KW-0812">Transmembrane</keyword>
<accession>A0ABN2L734</accession>
<dbReference type="RefSeq" id="WP_344028041.1">
    <property type="nucleotide sequence ID" value="NZ_BAAAOB010000001.1"/>
</dbReference>
<proteinExistence type="predicted"/>
<dbReference type="Proteomes" id="UP001500851">
    <property type="component" value="Unassembled WGS sequence"/>
</dbReference>
<protein>
    <submittedName>
        <fullName evidence="3">ABC transporter permease subunit</fullName>
    </submittedName>
</protein>
<feature type="transmembrane region" description="Helical" evidence="2">
    <location>
        <begin position="50"/>
        <end position="70"/>
    </location>
</feature>
<keyword evidence="2" id="KW-1133">Transmembrane helix</keyword>
<feature type="transmembrane region" description="Helical" evidence="2">
    <location>
        <begin position="90"/>
        <end position="112"/>
    </location>
</feature>
<evidence type="ECO:0000313" key="3">
    <source>
        <dbReference type="EMBL" id="GAA1776748.1"/>
    </source>
</evidence>
<feature type="transmembrane region" description="Helical" evidence="2">
    <location>
        <begin position="265"/>
        <end position="287"/>
    </location>
</feature>
<feature type="transmembrane region" description="Helical" evidence="2">
    <location>
        <begin position="133"/>
        <end position="163"/>
    </location>
</feature>
<feature type="region of interest" description="Disordered" evidence="1">
    <location>
        <begin position="1"/>
        <end position="21"/>
    </location>
</feature>